<dbReference type="EMBL" id="CP084204">
    <property type="protein sequence ID" value="UZX21537.1"/>
    <property type="molecule type" value="Genomic_DNA"/>
</dbReference>
<evidence type="ECO:0000313" key="3">
    <source>
        <dbReference type="Proteomes" id="UP001164506"/>
    </source>
</evidence>
<dbReference type="Proteomes" id="UP001164506">
    <property type="component" value="Chromosome"/>
</dbReference>
<keyword evidence="1" id="KW-0812">Transmembrane</keyword>
<name>A0ABY6QXZ5_9ACTN</name>
<dbReference type="RefSeq" id="WP_190107112.1">
    <property type="nucleotide sequence ID" value="NZ_BMUH01000021.1"/>
</dbReference>
<protein>
    <submittedName>
        <fullName evidence="2">Uncharacterized protein</fullName>
    </submittedName>
</protein>
<evidence type="ECO:0000313" key="2">
    <source>
        <dbReference type="EMBL" id="UZX21537.1"/>
    </source>
</evidence>
<keyword evidence="1" id="KW-1133">Transmembrane helix</keyword>
<accession>A0ABY6QXZ5</accession>
<dbReference type="GeneID" id="95600329"/>
<reference evidence="2" key="1">
    <citation type="submission" date="2021-09" db="EMBL/GenBank/DDBJ databases">
        <title>Complete genome sequence and metabolic characterization of Streptomyces tanashiensis DSM 731 the producer of antibacterial Kalafungin and diverse secondary metabolites.</title>
        <authorList>
            <person name="Abbasi M.N."/>
            <person name="Anwar M.N."/>
            <person name="Alam K."/>
            <person name="Shoaib M."/>
            <person name="Lin Z."/>
            <person name="Hayat M."/>
            <person name="Ali M.I."/>
            <person name="Malik H.M.T."/>
            <person name="Ahmed I."/>
            <person name="Li A."/>
            <person name="Hailong Wang H."/>
            <person name="Zhang Y."/>
        </authorList>
    </citation>
    <scope>NUCLEOTIDE SEQUENCE</scope>
    <source>
        <strain evidence="2">Kala</strain>
    </source>
</reference>
<sequence length="310" mass="33726">MSMEAKDYVARLRAEESDPGREEALRRDRVVRRRKIALAVGAGVLLLGGFGYWLSDVTGERPPYEPFGAQTLHEELWPLEWPYTSDMPFRNSPASGWVEGADGIYVPVPFATGGLSAQEMTAVLEDVKTLLVETNVSEDVLAGAEPTAALALLDPRGVDEAVRKDLVTRFDPEEAYLDESGVRSRGTMTYEVSATGEMTVHADYAFVYPLVWARGHEVIPDVPEVSRIAVRRQMTVTAKGGKLVLGAYASEVANHDCAAPKDGYLHPLSAEGRWKAGRSGKGPRVTLADLYDEKRVLPSGPGHCVTPTGT</sequence>
<organism evidence="2 3">
    <name type="scientific">Streptomyces tanashiensis</name>
    <dbReference type="NCBI Taxonomy" id="67367"/>
    <lineage>
        <taxon>Bacteria</taxon>
        <taxon>Bacillati</taxon>
        <taxon>Actinomycetota</taxon>
        <taxon>Actinomycetes</taxon>
        <taxon>Kitasatosporales</taxon>
        <taxon>Streptomycetaceae</taxon>
        <taxon>Streptomyces</taxon>
    </lineage>
</organism>
<proteinExistence type="predicted"/>
<feature type="transmembrane region" description="Helical" evidence="1">
    <location>
        <begin position="36"/>
        <end position="54"/>
    </location>
</feature>
<gene>
    <name evidence="2" type="ORF">LDH80_12790</name>
</gene>
<evidence type="ECO:0000256" key="1">
    <source>
        <dbReference type="SAM" id="Phobius"/>
    </source>
</evidence>
<keyword evidence="3" id="KW-1185">Reference proteome</keyword>
<keyword evidence="1" id="KW-0472">Membrane</keyword>